<reference evidence="3 4" key="1">
    <citation type="journal article" date="2014" name="BMC Genomics">
        <title>Comparison of environmental and isolate Sulfobacillus genomes reveals diverse carbon, sulfur, nitrogen, and hydrogen metabolisms.</title>
        <authorList>
            <person name="Justice N.B."/>
            <person name="Norman A."/>
            <person name="Brown C.T."/>
            <person name="Singh A."/>
            <person name="Thomas B.C."/>
            <person name="Banfield J.F."/>
        </authorList>
    </citation>
    <scope>NUCLEOTIDE SEQUENCE [LARGE SCALE GENOMIC DNA]</scope>
    <source>
        <strain evidence="3">AMDSBA3</strain>
    </source>
</reference>
<dbReference type="InterPro" id="IPR011701">
    <property type="entry name" value="MFS"/>
</dbReference>
<organism evidence="3 4">
    <name type="scientific">Sulfobacillus acidophilus</name>
    <dbReference type="NCBI Taxonomy" id="53633"/>
    <lineage>
        <taxon>Bacteria</taxon>
        <taxon>Bacillati</taxon>
        <taxon>Bacillota</taxon>
        <taxon>Clostridia</taxon>
        <taxon>Eubacteriales</taxon>
        <taxon>Clostridiales Family XVII. Incertae Sedis</taxon>
        <taxon>Sulfobacillus</taxon>
    </lineage>
</organism>
<feature type="transmembrane region" description="Helical" evidence="2">
    <location>
        <begin position="99"/>
        <end position="123"/>
    </location>
</feature>
<dbReference type="Proteomes" id="UP000241848">
    <property type="component" value="Unassembled WGS sequence"/>
</dbReference>
<sequence>MTNVLSPTTRRLVLTFAGSTTASTIASTFVNLFVFVVSGQLASLALFNGAYFFSLTFVFYLTGYLFRRSSPLVPYRWGLVLTAAFYGVLLILLHRAAHYILWLGLLQGISQGFFWFGANLMTFDTVAPEQRIRFYGVNSAVGSISGVGGPLLGGALVGLLPGLHGYLTVFALALLVYAATFAISFSVPPGPALGNEPLRLSWVLHRIQPLWKDAMKTLMVRGTREAMMGLAGVYLIYITTHSAWVVGVYSSVSALLRMAGAFAVSRVVTPQKRVWSMGFGVLGMTVGALCLFLLDVNWIWILVYAVIASFSMPWFTIPNEAIPLDVMDCDPAVTHRRVAYMLSREMSLNTGRLASMLVLMGLYWWHDTPFMLVAMVVASSVVQSWVTWMGSRIWRAIRPAAA</sequence>
<dbReference type="GO" id="GO:0005886">
    <property type="term" value="C:plasma membrane"/>
    <property type="evidence" value="ECO:0007669"/>
    <property type="project" value="UniProtKB-SubCell"/>
</dbReference>
<feature type="transmembrane region" description="Helical" evidence="2">
    <location>
        <begin position="218"/>
        <end position="237"/>
    </location>
</feature>
<dbReference type="SUPFAM" id="SSF103473">
    <property type="entry name" value="MFS general substrate transporter"/>
    <property type="match status" value="1"/>
</dbReference>
<evidence type="ECO:0000313" key="4">
    <source>
        <dbReference type="Proteomes" id="UP000241848"/>
    </source>
</evidence>
<name>A0A2T2WG43_9FIRM</name>
<feature type="transmembrane region" description="Helical" evidence="2">
    <location>
        <begin position="274"/>
        <end position="294"/>
    </location>
</feature>
<protein>
    <submittedName>
        <fullName evidence="3">MFS transporter</fullName>
    </submittedName>
</protein>
<feature type="transmembrane region" description="Helical" evidence="2">
    <location>
        <begin position="41"/>
        <end position="61"/>
    </location>
</feature>
<evidence type="ECO:0000256" key="2">
    <source>
        <dbReference type="SAM" id="Phobius"/>
    </source>
</evidence>
<feature type="transmembrane region" description="Helical" evidence="2">
    <location>
        <begin position="166"/>
        <end position="187"/>
    </location>
</feature>
<feature type="transmembrane region" description="Helical" evidence="2">
    <location>
        <begin position="135"/>
        <end position="160"/>
    </location>
</feature>
<feature type="transmembrane region" description="Helical" evidence="2">
    <location>
        <begin position="12"/>
        <end position="35"/>
    </location>
</feature>
<comment type="subcellular location">
    <subcellularLocation>
        <location evidence="1">Cell membrane</location>
        <topology evidence="1">Multi-pass membrane protein</topology>
    </subcellularLocation>
</comment>
<keyword evidence="2" id="KW-1133">Transmembrane helix</keyword>
<dbReference type="InterPro" id="IPR036259">
    <property type="entry name" value="MFS_trans_sf"/>
</dbReference>
<dbReference type="GO" id="GO:0022857">
    <property type="term" value="F:transmembrane transporter activity"/>
    <property type="evidence" value="ECO:0007669"/>
    <property type="project" value="InterPro"/>
</dbReference>
<dbReference type="Gene3D" id="1.20.1250.20">
    <property type="entry name" value="MFS general substrate transporter like domains"/>
    <property type="match status" value="1"/>
</dbReference>
<gene>
    <name evidence="3" type="ORF">C7B45_11695</name>
</gene>
<feature type="transmembrane region" description="Helical" evidence="2">
    <location>
        <begin position="73"/>
        <end position="93"/>
    </location>
</feature>
<dbReference type="PANTHER" id="PTHR23526:SF2">
    <property type="entry name" value="MAJOR FACILITATOR SUPERFAMILY (MFS) PROFILE DOMAIN-CONTAINING PROTEIN"/>
    <property type="match status" value="1"/>
</dbReference>
<dbReference type="PANTHER" id="PTHR23526">
    <property type="entry name" value="INTEGRAL MEMBRANE TRANSPORT PROTEIN-RELATED"/>
    <property type="match status" value="1"/>
</dbReference>
<dbReference type="InterPro" id="IPR052528">
    <property type="entry name" value="Sugar_transport-like"/>
</dbReference>
<dbReference type="EMBL" id="PXYV01000039">
    <property type="protein sequence ID" value="PSR21199.1"/>
    <property type="molecule type" value="Genomic_DNA"/>
</dbReference>
<accession>A0A2T2WG43</accession>
<feature type="transmembrane region" description="Helical" evidence="2">
    <location>
        <begin position="300"/>
        <end position="317"/>
    </location>
</feature>
<comment type="caution">
    <text evidence="3">The sequence shown here is derived from an EMBL/GenBank/DDBJ whole genome shotgun (WGS) entry which is preliminary data.</text>
</comment>
<dbReference type="Pfam" id="PF07690">
    <property type="entry name" value="MFS_1"/>
    <property type="match status" value="1"/>
</dbReference>
<evidence type="ECO:0000313" key="3">
    <source>
        <dbReference type="EMBL" id="PSR21199.1"/>
    </source>
</evidence>
<keyword evidence="2" id="KW-0812">Transmembrane</keyword>
<evidence type="ECO:0000256" key="1">
    <source>
        <dbReference type="ARBA" id="ARBA00004651"/>
    </source>
</evidence>
<feature type="transmembrane region" description="Helical" evidence="2">
    <location>
        <begin position="370"/>
        <end position="388"/>
    </location>
</feature>
<dbReference type="AlphaFoldDB" id="A0A2T2WG43"/>
<proteinExistence type="predicted"/>
<keyword evidence="2" id="KW-0472">Membrane</keyword>